<gene>
    <name evidence="2" type="ORF">R3P38DRAFT_3295834</name>
</gene>
<comment type="caution">
    <text evidence="2">The sequence shown here is derived from an EMBL/GenBank/DDBJ whole genome shotgun (WGS) entry which is preliminary data.</text>
</comment>
<name>A0AAV9Z9L2_9AGAR</name>
<feature type="region of interest" description="Disordered" evidence="1">
    <location>
        <begin position="115"/>
        <end position="139"/>
    </location>
</feature>
<evidence type="ECO:0000256" key="1">
    <source>
        <dbReference type="SAM" id="MobiDB-lite"/>
    </source>
</evidence>
<dbReference type="AlphaFoldDB" id="A0AAV9Z9L2"/>
<organism evidence="2 3">
    <name type="scientific">Favolaschia claudopus</name>
    <dbReference type="NCBI Taxonomy" id="2862362"/>
    <lineage>
        <taxon>Eukaryota</taxon>
        <taxon>Fungi</taxon>
        <taxon>Dikarya</taxon>
        <taxon>Basidiomycota</taxon>
        <taxon>Agaricomycotina</taxon>
        <taxon>Agaricomycetes</taxon>
        <taxon>Agaricomycetidae</taxon>
        <taxon>Agaricales</taxon>
        <taxon>Marasmiineae</taxon>
        <taxon>Mycenaceae</taxon>
        <taxon>Favolaschia</taxon>
    </lineage>
</organism>
<evidence type="ECO:0000313" key="2">
    <source>
        <dbReference type="EMBL" id="KAK6975049.1"/>
    </source>
</evidence>
<sequence length="223" mass="24043">MYLDPVEATLIHVVYDMYLSSSHWQSGSNFKTKNLDFGVDIDNARAIPCNRLQPTATQSPAQGVDQVPSASPDLILNASSVLIGEPSFLDIDIDPLHNLMAQRSARALHTHATLRAVSSSNSSSTPHAQANPQMTLDGSLQSRPLASASDFTSSFILARSWLFRRFSLTEDVKEHIIETTVVTLAQPSTHDPYTPPSALSSSSKALAGSCQVVLSIVSEPVRA</sequence>
<dbReference type="Proteomes" id="UP001362999">
    <property type="component" value="Unassembled WGS sequence"/>
</dbReference>
<dbReference type="EMBL" id="JAWWNJ010000175">
    <property type="protein sequence ID" value="KAK6975049.1"/>
    <property type="molecule type" value="Genomic_DNA"/>
</dbReference>
<proteinExistence type="predicted"/>
<evidence type="ECO:0000313" key="3">
    <source>
        <dbReference type="Proteomes" id="UP001362999"/>
    </source>
</evidence>
<feature type="compositionally biased region" description="Polar residues" evidence="1">
    <location>
        <begin position="116"/>
        <end position="139"/>
    </location>
</feature>
<keyword evidence="3" id="KW-1185">Reference proteome</keyword>
<protein>
    <submittedName>
        <fullName evidence="2">Uncharacterized protein</fullName>
    </submittedName>
</protein>
<reference evidence="2 3" key="1">
    <citation type="journal article" date="2024" name="J Genomics">
        <title>Draft genome sequencing and assembly of Favolaschia claudopus CIRM-BRFM 2984 isolated from oak limbs.</title>
        <authorList>
            <person name="Navarro D."/>
            <person name="Drula E."/>
            <person name="Chaduli D."/>
            <person name="Cazenave R."/>
            <person name="Ahrendt S."/>
            <person name="Wang J."/>
            <person name="Lipzen A."/>
            <person name="Daum C."/>
            <person name="Barry K."/>
            <person name="Grigoriev I.V."/>
            <person name="Favel A."/>
            <person name="Rosso M.N."/>
            <person name="Martin F."/>
        </authorList>
    </citation>
    <scope>NUCLEOTIDE SEQUENCE [LARGE SCALE GENOMIC DNA]</scope>
    <source>
        <strain evidence="2 3">CIRM-BRFM 2984</strain>
    </source>
</reference>
<accession>A0AAV9Z9L2</accession>